<feature type="transmembrane region" description="Helical" evidence="2">
    <location>
        <begin position="583"/>
        <end position="606"/>
    </location>
</feature>
<feature type="transmembrane region" description="Helical" evidence="2">
    <location>
        <begin position="420"/>
        <end position="438"/>
    </location>
</feature>
<keyword evidence="4" id="KW-1185">Reference proteome</keyword>
<feature type="compositionally biased region" description="Acidic residues" evidence="1">
    <location>
        <begin position="707"/>
        <end position="719"/>
    </location>
</feature>
<feature type="transmembrane region" description="Helical" evidence="2">
    <location>
        <begin position="478"/>
        <end position="500"/>
    </location>
</feature>
<dbReference type="Pfam" id="PF10136">
    <property type="entry name" value="SpecificRecomb"/>
    <property type="match status" value="1"/>
</dbReference>
<feature type="transmembrane region" description="Helical" evidence="2">
    <location>
        <begin position="383"/>
        <end position="400"/>
    </location>
</feature>
<proteinExistence type="predicted"/>
<dbReference type="InterPro" id="IPR011385">
    <property type="entry name" value="Site-sp_rcmbase"/>
</dbReference>
<evidence type="ECO:0000313" key="4">
    <source>
        <dbReference type="Proteomes" id="UP000214747"/>
    </source>
</evidence>
<feature type="transmembrane region" description="Helical" evidence="2">
    <location>
        <begin position="638"/>
        <end position="666"/>
    </location>
</feature>
<dbReference type="AlphaFoldDB" id="A0A225SWX1"/>
<dbReference type="RefSeq" id="WP_088754066.1">
    <property type="nucleotide sequence ID" value="NZ_NJGV01000004.1"/>
</dbReference>
<reference evidence="3 4" key="1">
    <citation type="journal article" date="2010" name="Int. J. Syst. Evol. Microbiol.">
        <title>Reclassification of Herbaspirillum putei as a later heterotypic synonym of Herbaspirillum huttiense, with the description of H. huttiense subsp. huttiense subsp. nov. and H. huttiense subsp. putei subsp. nov., comb. nov., and description of Herbaspirillum aquaticum sp. nov.</title>
        <authorList>
            <person name="Dobritsa A.P."/>
            <person name="Reddy M.C."/>
            <person name="Samadpour M."/>
        </authorList>
    </citation>
    <scope>NUCLEOTIDE SEQUENCE [LARGE SCALE GENOMIC DNA]</scope>
    <source>
        <strain evidence="3 4">IEH 4430</strain>
    </source>
</reference>
<keyword evidence="2" id="KW-1133">Transmembrane helix</keyword>
<keyword evidence="2" id="KW-0472">Membrane</keyword>
<evidence type="ECO:0000313" key="3">
    <source>
        <dbReference type="EMBL" id="OWY35716.1"/>
    </source>
</evidence>
<evidence type="ECO:0000256" key="2">
    <source>
        <dbReference type="SAM" id="Phobius"/>
    </source>
</evidence>
<organism evidence="3 4">
    <name type="scientific">Herbaspirillum aquaticum</name>
    <dbReference type="NCBI Taxonomy" id="568783"/>
    <lineage>
        <taxon>Bacteria</taxon>
        <taxon>Pseudomonadati</taxon>
        <taxon>Pseudomonadota</taxon>
        <taxon>Betaproteobacteria</taxon>
        <taxon>Burkholderiales</taxon>
        <taxon>Oxalobacteraceae</taxon>
        <taxon>Herbaspirillum</taxon>
    </lineage>
</organism>
<sequence length="749" mass="82551">MKFLFFKMLVVWRRMRHGMQARYMDRHDVGRQLEVLMRRIDPAASWHERANWMIDVAEWLRHRPAVSLLDRQAWHQVRRQRLAIMLDWLDQHRDVRRAVQNALQKTLREATGPELFSTTGLPHEPGFFGELTERLARLILPRHLSPTDLSSLFTAMFPDPDDAAWLLELDNELLQRLWKLMADDGISHMYWQQIEEAITYLTTTVVADGISPAFRQRLEPKMPMRATPFLALRREMEAWLRAQPGDLGALRSVRMLVAVCHAQTDRIYAHLDEYGVSVSLVYRVERMRAHLQRIGRLIDVRSGVPGPVISPAVPGMVARPAALAGAGRMQLLLCDLISAHHHRDSVRGLMRRSFALLARKMVERNADHREQAIARDGAGYRRVMRAGLVGGAVIAATALVKQSLSTLGVVHFVDGALASLNYAASFLLIAALGGVLATRQPAVTAPALASRMGDLDADGMRELIAESGQLLRSQSAGIFGNLLAVIPVTAALCALGWFALGSQPMPANEARQAIAALSLVGPTPLYAALTGVLLWLASLAAGFADNWFALRRVREVVSNHRRLVHGLGAMRAQRCAAWLERNVATIAGSLSLALLLGLAPVVAAFFSLPLDIRHVTLAAGALTAAVFSLGWETLMTPAFWLAAGGVAVTALLSVAVAFACALALALRSRDLPRRARNIAMRAVLRRFVVRPLFFILPQKKDAAVQDDAGEDEDDNDEGEGGAREDDPQPRLASAERGQDMHVQATRHVA</sequence>
<dbReference type="PIRSF" id="PIRSF015380">
    <property type="entry name" value="Site-sp_rcmb"/>
    <property type="match status" value="1"/>
</dbReference>
<feature type="region of interest" description="Disordered" evidence="1">
    <location>
        <begin position="702"/>
        <end position="749"/>
    </location>
</feature>
<gene>
    <name evidence="3" type="ORF">CEJ45_04715</name>
</gene>
<evidence type="ECO:0000256" key="1">
    <source>
        <dbReference type="SAM" id="MobiDB-lite"/>
    </source>
</evidence>
<accession>A0A225SWX1</accession>
<dbReference type="EMBL" id="NJGV01000004">
    <property type="protein sequence ID" value="OWY35716.1"/>
    <property type="molecule type" value="Genomic_DNA"/>
</dbReference>
<dbReference type="Proteomes" id="UP000214747">
    <property type="component" value="Unassembled WGS sequence"/>
</dbReference>
<protein>
    <submittedName>
        <fullName evidence="3">Preprotein translocase subunit TatB</fullName>
    </submittedName>
</protein>
<name>A0A225SWX1_9BURK</name>
<comment type="caution">
    <text evidence="3">The sequence shown here is derived from an EMBL/GenBank/DDBJ whole genome shotgun (WGS) entry which is preliminary data.</text>
</comment>
<keyword evidence="2" id="KW-0812">Transmembrane</keyword>